<dbReference type="InterPro" id="IPR036179">
    <property type="entry name" value="Ig-like_dom_sf"/>
</dbReference>
<dbReference type="AlphaFoldDB" id="A0A8J4TNT2"/>
<feature type="non-terminal residue" evidence="4">
    <location>
        <position position="1"/>
    </location>
</feature>
<evidence type="ECO:0000313" key="4">
    <source>
        <dbReference type="EMBL" id="KAF5894304.1"/>
    </source>
</evidence>
<dbReference type="Pfam" id="PF13927">
    <property type="entry name" value="Ig_3"/>
    <property type="match status" value="1"/>
</dbReference>
<feature type="non-terminal residue" evidence="4">
    <location>
        <position position="180"/>
    </location>
</feature>
<dbReference type="GO" id="GO:0007166">
    <property type="term" value="P:cell surface receptor signaling pathway"/>
    <property type="evidence" value="ECO:0007669"/>
    <property type="project" value="TreeGrafter"/>
</dbReference>
<dbReference type="PROSITE" id="PS50835">
    <property type="entry name" value="IG_LIKE"/>
    <property type="match status" value="2"/>
</dbReference>
<dbReference type="GO" id="GO:0004888">
    <property type="term" value="F:transmembrane signaling receptor activity"/>
    <property type="evidence" value="ECO:0007669"/>
    <property type="project" value="TreeGrafter"/>
</dbReference>
<evidence type="ECO:0000256" key="2">
    <source>
        <dbReference type="ARBA" id="ARBA00023157"/>
    </source>
</evidence>
<accession>A0A8J4TNT2</accession>
<dbReference type="InterPro" id="IPR003599">
    <property type="entry name" value="Ig_sub"/>
</dbReference>
<dbReference type="Proteomes" id="UP000727407">
    <property type="component" value="Unassembled WGS sequence"/>
</dbReference>
<evidence type="ECO:0000313" key="5">
    <source>
        <dbReference type="Proteomes" id="UP000727407"/>
    </source>
</evidence>
<evidence type="ECO:0000256" key="1">
    <source>
        <dbReference type="ARBA" id="ARBA00022729"/>
    </source>
</evidence>
<proteinExistence type="predicted"/>
<dbReference type="OrthoDB" id="6151406at2759"/>
<name>A0A8J4TNT2_CLAMG</name>
<dbReference type="GO" id="GO:0009897">
    <property type="term" value="C:external side of plasma membrane"/>
    <property type="evidence" value="ECO:0007669"/>
    <property type="project" value="TreeGrafter"/>
</dbReference>
<dbReference type="PANTHER" id="PTHR11481:SF64">
    <property type="entry name" value="FC RECEPTOR-LIKE PROTEIN 4"/>
    <property type="match status" value="1"/>
</dbReference>
<keyword evidence="2" id="KW-1015">Disulfide bond</keyword>
<dbReference type="InterPro" id="IPR013783">
    <property type="entry name" value="Ig-like_fold"/>
</dbReference>
<dbReference type="Gene3D" id="2.60.40.10">
    <property type="entry name" value="Immunoglobulins"/>
    <property type="match status" value="2"/>
</dbReference>
<protein>
    <submittedName>
        <fullName evidence="4">Carcinoembryonic antigen-related cell adhesion molecule 5-like</fullName>
    </submittedName>
</protein>
<dbReference type="InterPro" id="IPR050488">
    <property type="entry name" value="Ig_Fc_receptor"/>
</dbReference>
<dbReference type="Pfam" id="PF13895">
    <property type="entry name" value="Ig_2"/>
    <property type="match status" value="1"/>
</dbReference>
<dbReference type="SUPFAM" id="SSF48726">
    <property type="entry name" value="Immunoglobulin"/>
    <property type="match status" value="2"/>
</dbReference>
<dbReference type="SMART" id="SM00409">
    <property type="entry name" value="IG"/>
    <property type="match status" value="2"/>
</dbReference>
<dbReference type="PANTHER" id="PTHR11481">
    <property type="entry name" value="IMMUNOGLOBULIN FC RECEPTOR"/>
    <property type="match status" value="1"/>
</dbReference>
<reference evidence="4" key="1">
    <citation type="submission" date="2020-07" db="EMBL/GenBank/DDBJ databases">
        <title>Clarias magur genome sequencing, assembly and annotation.</title>
        <authorList>
            <person name="Kushwaha B."/>
            <person name="Kumar R."/>
            <person name="Das P."/>
            <person name="Joshi C.G."/>
            <person name="Kumar D."/>
            <person name="Nagpure N.S."/>
            <person name="Pandey M."/>
            <person name="Agarwal S."/>
            <person name="Srivastava S."/>
            <person name="Singh M."/>
            <person name="Sahoo L."/>
            <person name="Jayasankar P."/>
            <person name="Meher P.K."/>
            <person name="Koringa P.G."/>
            <person name="Iquebal M.A."/>
            <person name="Das S.P."/>
            <person name="Bit A."/>
            <person name="Patnaik S."/>
            <person name="Patel N."/>
            <person name="Shah T.M."/>
            <person name="Hinsu A."/>
            <person name="Jena J.K."/>
        </authorList>
    </citation>
    <scope>NUCLEOTIDE SEQUENCE</scope>
    <source>
        <strain evidence="4">CIFAMagur01</strain>
        <tissue evidence="4">Testis</tissue>
    </source>
</reference>
<comment type="caution">
    <text evidence="4">The sequence shown here is derived from an EMBL/GenBank/DDBJ whole genome shotgun (WGS) entry which is preliminary data.</text>
</comment>
<gene>
    <name evidence="4" type="ORF">DAT39_015971</name>
</gene>
<evidence type="ECO:0000259" key="3">
    <source>
        <dbReference type="PROSITE" id="PS50835"/>
    </source>
</evidence>
<sequence length="180" mass="20236">KPKPTLTVNPQHSLYTGDTVTLTCDLQEGTGWKFHWYTNNQSPSGELESTNTLTVTVDRAGEIEYCCEAYRGDDYTELSDVVQIIVKEKPKPELTSSRTGAVLSGTSVTLTCTLEPQSTGWTFYWNTSTQSNETETESETNSYTIRLVDESSRGRYQCRAGRGDPVYYTHYSNELQLEVT</sequence>
<keyword evidence="5" id="KW-1185">Reference proteome</keyword>
<feature type="domain" description="Ig-like" evidence="3">
    <location>
        <begin position="2"/>
        <end position="79"/>
    </location>
</feature>
<feature type="domain" description="Ig-like" evidence="3">
    <location>
        <begin position="92"/>
        <end position="180"/>
    </location>
</feature>
<dbReference type="GO" id="GO:0006955">
    <property type="term" value="P:immune response"/>
    <property type="evidence" value="ECO:0007669"/>
    <property type="project" value="TreeGrafter"/>
</dbReference>
<organism evidence="4 5">
    <name type="scientific">Clarias magur</name>
    <name type="common">Asian catfish</name>
    <name type="synonym">Macropteronotus magur</name>
    <dbReference type="NCBI Taxonomy" id="1594786"/>
    <lineage>
        <taxon>Eukaryota</taxon>
        <taxon>Metazoa</taxon>
        <taxon>Chordata</taxon>
        <taxon>Craniata</taxon>
        <taxon>Vertebrata</taxon>
        <taxon>Euteleostomi</taxon>
        <taxon>Actinopterygii</taxon>
        <taxon>Neopterygii</taxon>
        <taxon>Teleostei</taxon>
        <taxon>Ostariophysi</taxon>
        <taxon>Siluriformes</taxon>
        <taxon>Clariidae</taxon>
        <taxon>Clarias</taxon>
    </lineage>
</organism>
<keyword evidence="1" id="KW-0732">Signal</keyword>
<dbReference type="EMBL" id="QNUK01000380">
    <property type="protein sequence ID" value="KAF5894304.1"/>
    <property type="molecule type" value="Genomic_DNA"/>
</dbReference>
<dbReference type="InterPro" id="IPR007110">
    <property type="entry name" value="Ig-like_dom"/>
</dbReference>